<evidence type="ECO:0000313" key="2">
    <source>
        <dbReference type="EMBL" id="RTQ30654.1"/>
    </source>
</evidence>
<dbReference type="Proteomes" id="UP000267418">
    <property type="component" value="Unassembled WGS sequence"/>
</dbReference>
<feature type="domain" description="vWA-MoxR associated protein C-terminal" evidence="1">
    <location>
        <begin position="406"/>
        <end position="619"/>
    </location>
</feature>
<protein>
    <recommendedName>
        <fullName evidence="1">vWA-MoxR associated protein C-terminal domain-containing protein</fullName>
    </recommendedName>
</protein>
<dbReference type="AlphaFoldDB" id="A0A3S0GSS2"/>
<name>A0A3S0GSS2_9BURK</name>
<dbReference type="InterPro" id="IPR045450">
    <property type="entry name" value="VMAP_C"/>
</dbReference>
<keyword evidence="3" id="KW-1185">Reference proteome</keyword>
<organism evidence="2 3">
    <name type="scientific">Variovorax gossypii</name>
    <dbReference type="NCBI Taxonomy" id="1679495"/>
    <lineage>
        <taxon>Bacteria</taxon>
        <taxon>Pseudomonadati</taxon>
        <taxon>Pseudomonadota</taxon>
        <taxon>Betaproteobacteria</taxon>
        <taxon>Burkholderiales</taxon>
        <taxon>Comamonadaceae</taxon>
        <taxon>Variovorax</taxon>
    </lineage>
</organism>
<dbReference type="OrthoDB" id="7666987at2"/>
<accession>A0A3S0GSS2</accession>
<dbReference type="Pfam" id="PF20028">
    <property type="entry name" value="VMAP-C"/>
    <property type="match status" value="1"/>
</dbReference>
<dbReference type="EMBL" id="RXOE01000012">
    <property type="protein sequence ID" value="RTQ30654.1"/>
    <property type="molecule type" value="Genomic_DNA"/>
</dbReference>
<comment type="caution">
    <text evidence="2">The sequence shown here is derived from an EMBL/GenBank/DDBJ whole genome shotgun (WGS) entry which is preliminary data.</text>
</comment>
<evidence type="ECO:0000313" key="3">
    <source>
        <dbReference type="Proteomes" id="UP000267418"/>
    </source>
</evidence>
<evidence type="ECO:0000259" key="1">
    <source>
        <dbReference type="Pfam" id="PF20028"/>
    </source>
</evidence>
<gene>
    <name evidence="2" type="ORF">EJP69_28625</name>
</gene>
<dbReference type="RefSeq" id="WP_126473753.1">
    <property type="nucleotide sequence ID" value="NZ_RXOE01000012.1"/>
</dbReference>
<sequence>MPIQLPAPDQVRAIVVGIERYAGLGERFTAHGAAKGAFSFVHWLIERKVSPSSIALWISMADGSDAGQASHAAGLVGVATREFVSEDFRGAMSQPDEILADGQFLMVYFCGHGVVSREGSTHIQQLLVLPEATKNQLRCIAIPNWQDLFHGSGWECFRKQLWIVDACRNQWSNAMPTTLEKWIPGKVHPVKQCSMFSCGTGETASITSDQGPRFTRELITTLRSKLPADRDWPDFVEAFNEAATRLRDESSSSQDPVLLIGADWSGSTLVPAPDLAAQLLGHLADLSWPNKDFLPYLRRVDIQSDFAEPLDLGLAVDRLCNLMAVRGLPPVLEFAARVARAAGSPKLEEWVKARLSPQQMAELADCLAADGGRARLSLWYRDDAGHSCIEGDLEILDAGGGLRTWSRPPAKSVTADTLVKVIGQWVDDVYAHVSTGSDVVVELYLSRKLLTSSALDTADIQTEEGEVVRLGRDLAVLLRSTDRYKGRMKRLRWTREAPAILSRLGAADANALHWADTADARKMVPAAFLAKTKEAPVWLGFESACQAGEALLDTALTEGLPAVIFLRASSDPAAMAPLLAQLQQLLRSSLDQLPDALRDWRSTGQDEVSKTASLLLDDPGHFPKIWAPFTQPGG</sequence>
<reference evidence="2 3" key="1">
    <citation type="submission" date="2018-12" db="EMBL/GenBank/DDBJ databases">
        <title>The genome of Variovorax gossypii DSM 100435.</title>
        <authorList>
            <person name="Gao J."/>
            <person name="Sun J."/>
        </authorList>
    </citation>
    <scope>NUCLEOTIDE SEQUENCE [LARGE SCALE GENOMIC DNA]</scope>
    <source>
        <strain evidence="2 3">DSM 100435</strain>
    </source>
</reference>
<proteinExistence type="predicted"/>